<accession>A0AAN6ZX85</accession>
<dbReference type="EMBL" id="MU856934">
    <property type="protein sequence ID" value="KAK4153653.1"/>
    <property type="molecule type" value="Genomic_DNA"/>
</dbReference>
<reference evidence="1" key="2">
    <citation type="submission" date="2023-05" db="EMBL/GenBank/DDBJ databases">
        <authorList>
            <consortium name="Lawrence Berkeley National Laboratory"/>
            <person name="Steindorff A."/>
            <person name="Hensen N."/>
            <person name="Bonometti L."/>
            <person name="Westerberg I."/>
            <person name="Brannstrom I.O."/>
            <person name="Guillou S."/>
            <person name="Cros-Aarteil S."/>
            <person name="Calhoun S."/>
            <person name="Haridas S."/>
            <person name="Kuo A."/>
            <person name="Mondo S."/>
            <person name="Pangilinan J."/>
            <person name="Riley R."/>
            <person name="Labutti K."/>
            <person name="Andreopoulos B."/>
            <person name="Lipzen A."/>
            <person name="Chen C."/>
            <person name="Yanf M."/>
            <person name="Daum C."/>
            <person name="Ng V."/>
            <person name="Clum A."/>
            <person name="Ohm R."/>
            <person name="Martin F."/>
            <person name="Silar P."/>
            <person name="Natvig D."/>
            <person name="Lalanne C."/>
            <person name="Gautier V."/>
            <person name="Ament-Velasquez S.L."/>
            <person name="Kruys A."/>
            <person name="Hutchinson M.I."/>
            <person name="Powell A.J."/>
            <person name="Barry K."/>
            <person name="Miller A.N."/>
            <person name="Grigoriev I.V."/>
            <person name="Debuchy R."/>
            <person name="Gladieux P."/>
            <person name="Thoren M.H."/>
            <person name="Johannesson H."/>
        </authorList>
    </citation>
    <scope>NUCLEOTIDE SEQUENCE</scope>
    <source>
        <strain evidence="1">CBS 538.74</strain>
    </source>
</reference>
<dbReference type="Proteomes" id="UP001302745">
    <property type="component" value="Unassembled WGS sequence"/>
</dbReference>
<evidence type="ECO:0000313" key="2">
    <source>
        <dbReference type="Proteomes" id="UP001302745"/>
    </source>
</evidence>
<comment type="caution">
    <text evidence="1">The sequence shown here is derived from an EMBL/GenBank/DDBJ whole genome shotgun (WGS) entry which is preliminary data.</text>
</comment>
<evidence type="ECO:0000313" key="1">
    <source>
        <dbReference type="EMBL" id="KAK4153653.1"/>
    </source>
</evidence>
<name>A0AAN6ZX85_9PEZI</name>
<evidence type="ECO:0008006" key="3">
    <source>
        <dbReference type="Google" id="ProtNLM"/>
    </source>
</evidence>
<dbReference type="AlphaFoldDB" id="A0AAN6ZX85"/>
<reference evidence="1" key="1">
    <citation type="journal article" date="2023" name="Mol. Phylogenet. Evol.">
        <title>Genome-scale phylogeny and comparative genomics of the fungal order Sordariales.</title>
        <authorList>
            <person name="Hensen N."/>
            <person name="Bonometti L."/>
            <person name="Westerberg I."/>
            <person name="Brannstrom I.O."/>
            <person name="Guillou S."/>
            <person name="Cros-Aarteil S."/>
            <person name="Calhoun S."/>
            <person name="Haridas S."/>
            <person name="Kuo A."/>
            <person name="Mondo S."/>
            <person name="Pangilinan J."/>
            <person name="Riley R."/>
            <person name="LaButti K."/>
            <person name="Andreopoulos B."/>
            <person name="Lipzen A."/>
            <person name="Chen C."/>
            <person name="Yan M."/>
            <person name="Daum C."/>
            <person name="Ng V."/>
            <person name="Clum A."/>
            <person name="Steindorff A."/>
            <person name="Ohm R.A."/>
            <person name="Martin F."/>
            <person name="Silar P."/>
            <person name="Natvig D.O."/>
            <person name="Lalanne C."/>
            <person name="Gautier V."/>
            <person name="Ament-Velasquez S.L."/>
            <person name="Kruys A."/>
            <person name="Hutchinson M.I."/>
            <person name="Powell A.J."/>
            <person name="Barry K."/>
            <person name="Miller A.N."/>
            <person name="Grigoriev I.V."/>
            <person name="Debuchy R."/>
            <person name="Gladieux P."/>
            <person name="Hiltunen Thoren M."/>
            <person name="Johannesson H."/>
        </authorList>
    </citation>
    <scope>NUCLEOTIDE SEQUENCE</scope>
    <source>
        <strain evidence="1">CBS 538.74</strain>
    </source>
</reference>
<dbReference type="Gene3D" id="3.30.70.100">
    <property type="match status" value="1"/>
</dbReference>
<organism evidence="1 2">
    <name type="scientific">Chaetomidium leptoderma</name>
    <dbReference type="NCBI Taxonomy" id="669021"/>
    <lineage>
        <taxon>Eukaryota</taxon>
        <taxon>Fungi</taxon>
        <taxon>Dikarya</taxon>
        <taxon>Ascomycota</taxon>
        <taxon>Pezizomycotina</taxon>
        <taxon>Sordariomycetes</taxon>
        <taxon>Sordariomycetidae</taxon>
        <taxon>Sordariales</taxon>
        <taxon>Chaetomiaceae</taxon>
        <taxon>Chaetomidium</taxon>
    </lineage>
</organism>
<keyword evidence="2" id="KW-1185">Reference proteome</keyword>
<proteinExistence type="predicted"/>
<sequence length="95" mass="11046">MPLNFVALLRPKPSRVQVARVEEIVHKVREDVHEKEPGVLRYQWFRAGSTEKPLSVVWETSTMDWLAETDEKENNMAVPIEVLPLEQFAGWESRS</sequence>
<protein>
    <recommendedName>
        <fullName evidence="3">ABM domain-containing protein</fullName>
    </recommendedName>
</protein>
<gene>
    <name evidence="1" type="ORF">C8A00DRAFT_43472</name>
</gene>